<sequence>MYREPTISPKAIAWALLSQSIWLPLLAIDAHDRWQSRVKDMTIPQPADPKGTDEAIASVPEAPAATPAPETSSPLNDLGTTTGHVLSSASDKIGSLLDAPLARSLDLSGPSNSSRARPDPGRRPAVALRSTPPARVAKAPARPASFRIDGPPLGTTGLGSAQTLLQRNFSNSELLGGVLTIQDLGAPTMPTVARAERARWASSGDPMAPLPQNLREPMRQAIRTLPAPTATKTAKLQQARVIHVPSTRVSRPTQVPLAVQADGSVDVLSQPDDPAVIEDIKEWSSRQPAQAPGTVTPTVVNLQPLPDEVRSTPAPVRVSPVASSAPVAPPPVPAAVTVAPVAEAPAATPAPAGSTGAAVSPQ</sequence>
<feature type="compositionally biased region" description="Low complexity" evidence="1">
    <location>
        <begin position="311"/>
        <end position="326"/>
    </location>
</feature>
<proteinExistence type="predicted"/>
<reference evidence="2 3" key="1">
    <citation type="submission" date="2023-12" db="EMBL/GenBank/DDBJ databases">
        <title>Baltic Sea Cyanobacteria.</title>
        <authorList>
            <person name="Delbaje E."/>
            <person name="Fewer D.P."/>
            <person name="Shishido T.K."/>
        </authorList>
    </citation>
    <scope>NUCLEOTIDE SEQUENCE [LARGE SCALE GENOMIC DNA]</scope>
    <source>
        <strain evidence="2 3">UHCC 0139</strain>
    </source>
</reference>
<feature type="region of interest" description="Disordered" evidence="1">
    <location>
        <begin position="310"/>
        <end position="330"/>
    </location>
</feature>
<feature type="region of interest" description="Disordered" evidence="1">
    <location>
        <begin position="63"/>
        <end position="83"/>
    </location>
</feature>
<feature type="compositionally biased region" description="Low complexity" evidence="1">
    <location>
        <begin position="63"/>
        <end position="74"/>
    </location>
</feature>
<organism evidence="2 3">
    <name type="scientific">Cyanobium gracile UHCC 0139</name>
    <dbReference type="NCBI Taxonomy" id="3110308"/>
    <lineage>
        <taxon>Bacteria</taxon>
        <taxon>Bacillati</taxon>
        <taxon>Cyanobacteriota</taxon>
        <taxon>Cyanophyceae</taxon>
        <taxon>Synechococcales</taxon>
        <taxon>Prochlorococcaceae</taxon>
        <taxon>Cyanobium</taxon>
    </lineage>
</organism>
<comment type="caution">
    <text evidence="2">The sequence shown here is derived from an EMBL/GenBank/DDBJ whole genome shotgun (WGS) entry which is preliminary data.</text>
</comment>
<accession>A0ABU5RV15</accession>
<evidence type="ECO:0000313" key="2">
    <source>
        <dbReference type="EMBL" id="MEA5391609.1"/>
    </source>
</evidence>
<feature type="region of interest" description="Disordered" evidence="1">
    <location>
        <begin position="104"/>
        <end position="154"/>
    </location>
</feature>
<protein>
    <recommendedName>
        <fullName evidence="4">Secreted protein</fullName>
    </recommendedName>
</protein>
<gene>
    <name evidence="2" type="ORF">VB738_10110</name>
</gene>
<dbReference type="RefSeq" id="WP_323305625.1">
    <property type="nucleotide sequence ID" value="NZ_JAYGHX010000005.1"/>
</dbReference>
<dbReference type="Proteomes" id="UP001304461">
    <property type="component" value="Unassembled WGS sequence"/>
</dbReference>
<name>A0ABU5RV15_9CYAN</name>
<evidence type="ECO:0000313" key="3">
    <source>
        <dbReference type="Proteomes" id="UP001304461"/>
    </source>
</evidence>
<dbReference type="EMBL" id="JAYGHX010000005">
    <property type="protein sequence ID" value="MEA5391609.1"/>
    <property type="molecule type" value="Genomic_DNA"/>
</dbReference>
<feature type="compositionally biased region" description="Low complexity" evidence="1">
    <location>
        <begin position="132"/>
        <end position="144"/>
    </location>
</feature>
<evidence type="ECO:0000256" key="1">
    <source>
        <dbReference type="SAM" id="MobiDB-lite"/>
    </source>
</evidence>
<keyword evidence="3" id="KW-1185">Reference proteome</keyword>
<evidence type="ECO:0008006" key="4">
    <source>
        <dbReference type="Google" id="ProtNLM"/>
    </source>
</evidence>